<dbReference type="PROSITE" id="PS51257">
    <property type="entry name" value="PROKAR_LIPOPROTEIN"/>
    <property type="match status" value="1"/>
</dbReference>
<gene>
    <name evidence="7" type="ordered locus">Saro_2853</name>
</gene>
<evidence type="ECO:0000256" key="2">
    <source>
        <dbReference type="ARBA" id="ARBA00023008"/>
    </source>
</evidence>
<feature type="binding site" evidence="3">
    <location>
        <position position="169"/>
    </location>
    <ligand>
        <name>Cu cation</name>
        <dbReference type="ChEBI" id="CHEBI:23378"/>
    </ligand>
</feature>
<keyword evidence="2 3" id="KW-0186">Copper</keyword>
<dbReference type="GO" id="GO:0046872">
    <property type="term" value="F:metal ion binding"/>
    <property type="evidence" value="ECO:0007669"/>
    <property type="project" value="UniProtKB-KW"/>
</dbReference>
<protein>
    <submittedName>
        <fullName evidence="7">Electron transport protein SCO1/SenC</fullName>
    </submittedName>
</protein>
<name>Q2G4D4_NOVAD</name>
<feature type="disulfide bond" description="Redox-active" evidence="4">
    <location>
        <begin position="76"/>
        <end position="80"/>
    </location>
</feature>
<dbReference type="InterPro" id="IPR036249">
    <property type="entry name" value="Thioredoxin-like_sf"/>
</dbReference>
<evidence type="ECO:0000313" key="8">
    <source>
        <dbReference type="Proteomes" id="UP000009134"/>
    </source>
</evidence>
<organism evidence="7 8">
    <name type="scientific">Novosphingobium aromaticivorans (strain ATCC 700278 / DSM 12444 / CCUG 56034 / CIP 105152 / NBRC 16084 / F199)</name>
    <dbReference type="NCBI Taxonomy" id="279238"/>
    <lineage>
        <taxon>Bacteria</taxon>
        <taxon>Pseudomonadati</taxon>
        <taxon>Pseudomonadota</taxon>
        <taxon>Alphaproteobacteria</taxon>
        <taxon>Sphingomonadales</taxon>
        <taxon>Sphingomonadaceae</taxon>
        <taxon>Novosphingobium</taxon>
    </lineage>
</organism>
<dbReference type="DNASU" id="3915492"/>
<evidence type="ECO:0000256" key="4">
    <source>
        <dbReference type="PIRSR" id="PIRSR603782-2"/>
    </source>
</evidence>
<dbReference type="PANTHER" id="PTHR12151:SF25">
    <property type="entry name" value="LINALOOL DEHYDRATASE_ISOMERASE DOMAIN-CONTAINING PROTEIN"/>
    <property type="match status" value="1"/>
</dbReference>
<dbReference type="InterPro" id="IPR003782">
    <property type="entry name" value="SCO1/SenC"/>
</dbReference>
<feature type="signal peptide" evidence="5">
    <location>
        <begin position="1"/>
        <end position="26"/>
    </location>
</feature>
<evidence type="ECO:0000256" key="5">
    <source>
        <dbReference type="SAM" id="SignalP"/>
    </source>
</evidence>
<dbReference type="eggNOG" id="COG1999">
    <property type="taxonomic scope" value="Bacteria"/>
</dbReference>
<evidence type="ECO:0000256" key="1">
    <source>
        <dbReference type="ARBA" id="ARBA00010996"/>
    </source>
</evidence>
<dbReference type="HOGENOM" id="CLU_050131_3_1_5"/>
<dbReference type="RefSeq" id="WP_011446493.1">
    <property type="nucleotide sequence ID" value="NC_007794.1"/>
</dbReference>
<sequence>MNRRAMPHTFRSILAAVAATCTFALAACNGAPTEKPPLEGAAIGGDFTLTGKDGRPVRWSDFAGKYRVVYFGYTFCPDVCPLDLQNIAQGLRLFGKDHADLAANVVPVFITIDPERDTAEVVGKYAANFGPKVVGLTGTPAQIADVARKWAVFYQKRDDGKPEAYLMDHSRAAYLMGPKGDAIALLPAEQDAKAVAAELAKWVH</sequence>
<proteinExistence type="inferred from homology"/>
<dbReference type="Proteomes" id="UP000009134">
    <property type="component" value="Chromosome"/>
</dbReference>
<feature type="binding site" evidence="3">
    <location>
        <position position="80"/>
    </location>
    <ligand>
        <name>Cu cation</name>
        <dbReference type="ChEBI" id="CHEBI:23378"/>
    </ligand>
</feature>
<dbReference type="Pfam" id="PF02630">
    <property type="entry name" value="SCO1-SenC"/>
    <property type="match status" value="1"/>
</dbReference>
<dbReference type="FunFam" id="3.40.30.10:FF:000013">
    <property type="entry name" value="Blast:Protein SCO1 homolog, mitochondrial"/>
    <property type="match status" value="1"/>
</dbReference>
<evidence type="ECO:0000256" key="3">
    <source>
        <dbReference type="PIRSR" id="PIRSR603782-1"/>
    </source>
</evidence>
<reference evidence="8" key="1">
    <citation type="submission" date="2006-01" db="EMBL/GenBank/DDBJ databases">
        <title>Complete sequence of Novosphingobium aromaticivorans DSM 12444.</title>
        <authorList>
            <consortium name="US DOE Joint Genome Institute"/>
            <person name="Copeland A."/>
            <person name="Lucas S."/>
            <person name="Lapidus A."/>
            <person name="Barry K."/>
            <person name="Detter J.C."/>
            <person name="Glavina T."/>
            <person name="Hammon N."/>
            <person name="Israni S."/>
            <person name="Pitluck S."/>
            <person name="Chain P."/>
            <person name="Malfatti S."/>
            <person name="Shin M."/>
            <person name="Vergez L."/>
            <person name="Schmutz J."/>
            <person name="Larimer F."/>
            <person name="Land M."/>
            <person name="Kyrpides N."/>
            <person name="Ivanova N."/>
            <person name="Fredrickson J."/>
            <person name="Balkwill D."/>
            <person name="Romine M.F."/>
            <person name="Richardson P."/>
        </authorList>
    </citation>
    <scope>NUCLEOTIDE SEQUENCE [LARGE SCALE GENOMIC DNA]</scope>
    <source>
        <strain evidence="8">ATCC 700278 / DSM 12444 / CCUG 56034 / CIP 105152 / NBRC 16084 / F199</strain>
    </source>
</reference>
<comment type="similarity">
    <text evidence="1">Belongs to the SCO1/2 family.</text>
</comment>
<feature type="domain" description="Thioredoxin" evidence="6">
    <location>
        <begin position="38"/>
        <end position="191"/>
    </location>
</feature>
<dbReference type="STRING" id="279238.Saro_2853"/>
<dbReference type="PANTHER" id="PTHR12151">
    <property type="entry name" value="ELECTRON TRANSPORT PROTIN SCO1/SENC FAMILY MEMBER"/>
    <property type="match status" value="1"/>
</dbReference>
<dbReference type="KEGG" id="nar:Saro_2853"/>
<feature type="binding site" evidence="3">
    <location>
        <position position="76"/>
    </location>
    <ligand>
        <name>Cu cation</name>
        <dbReference type="ChEBI" id="CHEBI:23378"/>
    </ligand>
</feature>
<dbReference type="AlphaFoldDB" id="Q2G4D4"/>
<evidence type="ECO:0000259" key="6">
    <source>
        <dbReference type="PROSITE" id="PS51352"/>
    </source>
</evidence>
<feature type="chain" id="PRO_5004207729" evidence="5">
    <location>
        <begin position="27"/>
        <end position="204"/>
    </location>
</feature>
<evidence type="ECO:0000313" key="7">
    <source>
        <dbReference type="EMBL" id="ABD27289.1"/>
    </source>
</evidence>
<dbReference type="EMBL" id="CP000248">
    <property type="protein sequence ID" value="ABD27289.1"/>
    <property type="molecule type" value="Genomic_DNA"/>
</dbReference>
<keyword evidence="3" id="KW-0479">Metal-binding</keyword>
<dbReference type="Gene3D" id="3.40.30.10">
    <property type="entry name" value="Glutaredoxin"/>
    <property type="match status" value="1"/>
</dbReference>
<keyword evidence="8" id="KW-1185">Reference proteome</keyword>
<dbReference type="SUPFAM" id="SSF52833">
    <property type="entry name" value="Thioredoxin-like"/>
    <property type="match status" value="1"/>
</dbReference>
<dbReference type="InterPro" id="IPR013766">
    <property type="entry name" value="Thioredoxin_domain"/>
</dbReference>
<dbReference type="CDD" id="cd02968">
    <property type="entry name" value="SCO"/>
    <property type="match status" value="1"/>
</dbReference>
<keyword evidence="4" id="KW-1015">Disulfide bond</keyword>
<keyword evidence="5" id="KW-0732">Signal</keyword>
<accession>Q2G4D4</accession>
<dbReference type="PROSITE" id="PS51352">
    <property type="entry name" value="THIOREDOXIN_2"/>
    <property type="match status" value="1"/>
</dbReference>